<evidence type="ECO:0000256" key="2">
    <source>
        <dbReference type="ARBA" id="ARBA00022723"/>
    </source>
</evidence>
<evidence type="ECO:0000256" key="3">
    <source>
        <dbReference type="ARBA" id="ARBA00022801"/>
    </source>
</evidence>
<comment type="similarity">
    <text evidence="1">Belongs to the sulfatase family.</text>
</comment>
<name>A0A1Q2MG02_9BACT</name>
<accession>A0A1Q2MG02</accession>
<evidence type="ECO:0000256" key="4">
    <source>
        <dbReference type="ARBA" id="ARBA00022837"/>
    </source>
</evidence>
<keyword evidence="4" id="KW-0106">Calcium</keyword>
<dbReference type="GO" id="GO:0046872">
    <property type="term" value="F:metal ion binding"/>
    <property type="evidence" value="ECO:0007669"/>
    <property type="project" value="UniProtKB-KW"/>
</dbReference>
<protein>
    <submittedName>
        <fullName evidence="6">Choline-sulfatase</fullName>
        <ecNumber evidence="6">3.1.6.6</ecNumber>
    </submittedName>
</protein>
<evidence type="ECO:0000313" key="6">
    <source>
        <dbReference type="EMBL" id="AQQ71579.1"/>
    </source>
</evidence>
<proteinExistence type="inferred from homology"/>
<dbReference type="Gene3D" id="3.40.720.10">
    <property type="entry name" value="Alkaline Phosphatase, subunit A"/>
    <property type="match status" value="1"/>
</dbReference>
<dbReference type="PANTHER" id="PTHR42693">
    <property type="entry name" value="ARYLSULFATASE FAMILY MEMBER"/>
    <property type="match status" value="1"/>
</dbReference>
<evidence type="ECO:0000313" key="7">
    <source>
        <dbReference type="Proteomes" id="UP000188181"/>
    </source>
</evidence>
<feature type="domain" description="Sulfatase N-terminal" evidence="5">
    <location>
        <begin position="44"/>
        <end position="372"/>
    </location>
</feature>
<dbReference type="KEGG" id="pbas:SMSP2_01955"/>
<dbReference type="GO" id="GO:0047753">
    <property type="term" value="F:choline-sulfatase activity"/>
    <property type="evidence" value="ECO:0007669"/>
    <property type="project" value="UniProtKB-EC"/>
</dbReference>
<dbReference type="PANTHER" id="PTHR42693:SF53">
    <property type="entry name" value="ENDO-4-O-SULFATASE"/>
    <property type="match status" value="1"/>
</dbReference>
<dbReference type="SUPFAM" id="SSF53649">
    <property type="entry name" value="Alkaline phosphatase-like"/>
    <property type="match status" value="1"/>
</dbReference>
<keyword evidence="7" id="KW-1185">Reference proteome</keyword>
<dbReference type="PROSITE" id="PS51318">
    <property type="entry name" value="TAT"/>
    <property type="match status" value="1"/>
</dbReference>
<dbReference type="Proteomes" id="UP000188181">
    <property type="component" value="Chromosome"/>
</dbReference>
<keyword evidence="3 6" id="KW-0378">Hydrolase</keyword>
<sequence>MINKDRKENISRRTFMKSATAAAFAAPALFYPSNACGRAKASSPNIIFIHVDQMSLLDSIAAFGAEFTSTPAIDRIVRNGTSFMQSYSTDPVCCPARAGWWTGTYPSENGIVVNNTPCHQDTPDLSRLLQQAGYNTYYTGKWHVPGKNVRQLFHVIHEGSWWGELTDQEVTRSGRAFLRNYDDNKPFFLSLGYLNPHDICITPSIEYARAETVNGKKVPRYTKTGVLNDNEIPPLPTAHEYDRREPTIQIATHRGWIDNPKFSEWSDDLWRMHRYNYHRFIEMVDAEIGLLLDELEQSKWRDNTLIIFCSDHGEGMARHWGVGKSTFYEETVKVPFVVAALGDVLRVRKNVKDTEHLVSGIDFGRTVCDYAGADGAKLPHGRSLRSLVERGKSDGWREYVYAESSVYMHMVSDGRFKYIRSYEENEGFTGLPPSMQTHRMGVEQLFDLQEDPDEQHNLAYENASQPLLEKLRSVMDEKEAARIPLRPVPHETGLNWMKRNTDIIRKRDYPKTYSIS</sequence>
<dbReference type="InterPro" id="IPR050738">
    <property type="entry name" value="Sulfatase"/>
</dbReference>
<dbReference type="Pfam" id="PF00884">
    <property type="entry name" value="Sulfatase"/>
    <property type="match status" value="1"/>
</dbReference>
<dbReference type="InterPro" id="IPR017850">
    <property type="entry name" value="Alkaline_phosphatase_core_sf"/>
</dbReference>
<gene>
    <name evidence="6" type="primary">betC_9</name>
    <name evidence="6" type="ORF">SMSP2_01955</name>
</gene>
<dbReference type="InterPro" id="IPR024607">
    <property type="entry name" value="Sulfatase_CS"/>
</dbReference>
<dbReference type="PROSITE" id="PS00523">
    <property type="entry name" value="SULFATASE_1"/>
    <property type="match status" value="1"/>
</dbReference>
<dbReference type="RefSeq" id="WP_146683743.1">
    <property type="nucleotide sequence ID" value="NZ_CP019646.1"/>
</dbReference>
<dbReference type="STRING" id="1851148.SMSP2_01955"/>
<dbReference type="InterPro" id="IPR000917">
    <property type="entry name" value="Sulfatase_N"/>
</dbReference>
<dbReference type="AlphaFoldDB" id="A0A1Q2MG02"/>
<dbReference type="EMBL" id="CP019646">
    <property type="protein sequence ID" value="AQQ71579.1"/>
    <property type="molecule type" value="Genomic_DNA"/>
</dbReference>
<keyword evidence="2" id="KW-0479">Metal-binding</keyword>
<organism evidence="6 7">
    <name type="scientific">Limihaloglobus sulfuriphilus</name>
    <dbReference type="NCBI Taxonomy" id="1851148"/>
    <lineage>
        <taxon>Bacteria</taxon>
        <taxon>Pseudomonadati</taxon>
        <taxon>Planctomycetota</taxon>
        <taxon>Phycisphaerae</taxon>
        <taxon>Sedimentisphaerales</taxon>
        <taxon>Sedimentisphaeraceae</taxon>
        <taxon>Limihaloglobus</taxon>
    </lineage>
</organism>
<evidence type="ECO:0000256" key="1">
    <source>
        <dbReference type="ARBA" id="ARBA00008779"/>
    </source>
</evidence>
<dbReference type="OrthoDB" id="279611at2"/>
<evidence type="ECO:0000259" key="5">
    <source>
        <dbReference type="Pfam" id="PF00884"/>
    </source>
</evidence>
<reference evidence="7" key="1">
    <citation type="submission" date="2017-02" db="EMBL/GenBank/DDBJ databases">
        <title>Comparative genomics and description of representatives of a novel lineage of planctomycetes thriving in anoxic sediments.</title>
        <authorList>
            <person name="Spring S."/>
            <person name="Bunk B."/>
            <person name="Sproer C."/>
        </authorList>
    </citation>
    <scope>NUCLEOTIDE SEQUENCE [LARGE SCALE GENOMIC DNA]</scope>
    <source>
        <strain evidence="7">SM-Chi-D1</strain>
    </source>
</reference>
<dbReference type="EC" id="3.1.6.6" evidence="6"/>
<dbReference type="GO" id="GO:0004065">
    <property type="term" value="F:arylsulfatase activity"/>
    <property type="evidence" value="ECO:0007669"/>
    <property type="project" value="TreeGrafter"/>
</dbReference>
<dbReference type="InterPro" id="IPR006311">
    <property type="entry name" value="TAT_signal"/>
</dbReference>